<comment type="caution">
    <text evidence="3">The sequence shown here is derived from an EMBL/GenBank/DDBJ whole genome shotgun (WGS) entry which is preliminary data.</text>
</comment>
<evidence type="ECO:0000256" key="1">
    <source>
        <dbReference type="SAM" id="MobiDB-lite"/>
    </source>
</evidence>
<accession>A0ABS0P5L9</accession>
<evidence type="ECO:0000256" key="2">
    <source>
        <dbReference type="SAM" id="Phobius"/>
    </source>
</evidence>
<keyword evidence="2" id="KW-1133">Transmembrane helix</keyword>
<gene>
    <name evidence="3" type="ORF">H1B27_20010</name>
</gene>
<dbReference type="Proteomes" id="UP001194539">
    <property type="component" value="Unassembled WGS sequence"/>
</dbReference>
<feature type="transmembrane region" description="Helical" evidence="2">
    <location>
        <begin position="21"/>
        <end position="40"/>
    </location>
</feature>
<reference evidence="3 4" key="1">
    <citation type="submission" date="2020-07" db="EMBL/GenBank/DDBJ databases">
        <title>Bradyrhizobium diversity isolated from nodules of indigenous legumes of Western Australia.</title>
        <authorList>
            <person name="Klepa M.S."/>
        </authorList>
    </citation>
    <scope>NUCLEOTIDE SEQUENCE [LARGE SCALE GENOMIC DNA]</scope>
    <source>
        <strain evidence="3 4">CNPSo 4019</strain>
    </source>
</reference>
<feature type="transmembrane region" description="Helical" evidence="2">
    <location>
        <begin position="198"/>
        <end position="218"/>
    </location>
</feature>
<feature type="transmembrane region" description="Helical" evidence="2">
    <location>
        <begin position="114"/>
        <end position="131"/>
    </location>
</feature>
<proteinExistence type="predicted"/>
<feature type="transmembrane region" description="Helical" evidence="2">
    <location>
        <begin position="167"/>
        <end position="186"/>
    </location>
</feature>
<evidence type="ECO:0000313" key="4">
    <source>
        <dbReference type="Proteomes" id="UP001194539"/>
    </source>
</evidence>
<feature type="region of interest" description="Disordered" evidence="1">
    <location>
        <begin position="223"/>
        <end position="266"/>
    </location>
</feature>
<feature type="transmembrane region" description="Helical" evidence="2">
    <location>
        <begin position="77"/>
        <end position="94"/>
    </location>
</feature>
<name>A0ABS0P5L9_9BRAD</name>
<dbReference type="RefSeq" id="WP_197967233.1">
    <property type="nucleotide sequence ID" value="NZ_JACEGD010000017.1"/>
</dbReference>
<protein>
    <submittedName>
        <fullName evidence="3">DUF3824 domain-containing protein</fullName>
    </submittedName>
</protein>
<organism evidence="3 4">
    <name type="scientific">Bradyrhizobium diversitatis</name>
    <dbReference type="NCBI Taxonomy" id="2755406"/>
    <lineage>
        <taxon>Bacteria</taxon>
        <taxon>Pseudomonadati</taxon>
        <taxon>Pseudomonadota</taxon>
        <taxon>Alphaproteobacteria</taxon>
        <taxon>Hyphomicrobiales</taxon>
        <taxon>Nitrobacteraceae</taxon>
        <taxon>Bradyrhizobium</taxon>
    </lineage>
</organism>
<keyword evidence="2" id="KW-0472">Membrane</keyword>
<keyword evidence="2" id="KW-0812">Transmembrane</keyword>
<dbReference type="EMBL" id="JACEGD010000017">
    <property type="protein sequence ID" value="MBH5388551.1"/>
    <property type="molecule type" value="Genomic_DNA"/>
</dbReference>
<feature type="transmembrane region" description="Helical" evidence="2">
    <location>
        <begin position="138"/>
        <end position="155"/>
    </location>
</feature>
<feature type="compositionally biased region" description="Pro residues" evidence="1">
    <location>
        <begin position="225"/>
        <end position="243"/>
    </location>
</feature>
<sequence>MSQHSPPPESAFGALAIKWSGPALTALGFLTAAAIALTPAAGRSTLMWWILSSALAPERMLPLVGLGVALALVDRRYSLGALALFGGGLAVGFFRKDWLLSVLEAIPRATSHHFLTGPISTVIVGVALVLPATRLRSWFLLIAATVAGSMQAIAIEVSDPSLHDVAIPLAGVVVGFWIVVAISLTVRSFWRTWFPIPARILGSWLIAIGLLYGGAALIPKQKSAFPPPPESAPNIIPFPGPDRLPPELQPQDRPGARVPPDGPQQP</sequence>
<evidence type="ECO:0000313" key="3">
    <source>
        <dbReference type="EMBL" id="MBH5388551.1"/>
    </source>
</evidence>
<keyword evidence="4" id="KW-1185">Reference proteome</keyword>